<protein>
    <submittedName>
        <fullName evidence="1">Uncharacterized protein</fullName>
    </submittedName>
</protein>
<reference evidence="1 2" key="1">
    <citation type="submission" date="2019-08" db="EMBL/GenBank/DDBJ databases">
        <title>Deep-cultivation of Planctomycetes and their phenomic and genomic characterization uncovers novel biology.</title>
        <authorList>
            <person name="Wiegand S."/>
            <person name="Jogler M."/>
            <person name="Boedeker C."/>
            <person name="Pinto D."/>
            <person name="Vollmers J."/>
            <person name="Rivas-Marin E."/>
            <person name="Kohn T."/>
            <person name="Peeters S.H."/>
            <person name="Heuer A."/>
            <person name="Rast P."/>
            <person name="Oberbeckmann S."/>
            <person name="Bunk B."/>
            <person name="Jeske O."/>
            <person name="Meyerdierks A."/>
            <person name="Storesund J.E."/>
            <person name="Kallscheuer N."/>
            <person name="Luecker S."/>
            <person name="Lage O.M."/>
            <person name="Pohl T."/>
            <person name="Merkel B.J."/>
            <person name="Hornburger P."/>
            <person name="Mueller R.-W."/>
            <person name="Bruemmer F."/>
            <person name="Labrenz M."/>
            <person name="Spormann A.M."/>
            <person name="Op den Camp H."/>
            <person name="Overmann J."/>
            <person name="Amann R."/>
            <person name="Jetten M.S.M."/>
            <person name="Mascher T."/>
            <person name="Medema M.H."/>
            <person name="Devos D.P."/>
            <person name="Kaster A.-K."/>
            <person name="Ovreas L."/>
            <person name="Rohde M."/>
            <person name="Galperin M.Y."/>
            <person name="Jogler C."/>
        </authorList>
    </citation>
    <scope>NUCLEOTIDE SEQUENCE [LARGE SCALE GENOMIC DNA]</scope>
    <source>
        <strain evidence="1 2">DSM 8797</strain>
    </source>
</reference>
<dbReference type="Proteomes" id="UP000322887">
    <property type="component" value="Chromosome"/>
</dbReference>
<keyword evidence="2" id="KW-1185">Reference proteome</keyword>
<name>A0ABX5YWQ6_9PLAN</name>
<organism evidence="1 2">
    <name type="scientific">Gimesia maris</name>
    <dbReference type="NCBI Taxonomy" id="122"/>
    <lineage>
        <taxon>Bacteria</taxon>
        <taxon>Pseudomonadati</taxon>
        <taxon>Planctomycetota</taxon>
        <taxon>Planctomycetia</taxon>
        <taxon>Planctomycetales</taxon>
        <taxon>Planctomycetaceae</taxon>
        <taxon>Gimesia</taxon>
    </lineage>
</organism>
<accession>A0ABX5YWQ6</accession>
<evidence type="ECO:0000313" key="2">
    <source>
        <dbReference type="Proteomes" id="UP000322887"/>
    </source>
</evidence>
<proteinExistence type="predicted"/>
<dbReference type="EMBL" id="CP042910">
    <property type="protein sequence ID" value="QEG20120.1"/>
    <property type="molecule type" value="Genomic_DNA"/>
</dbReference>
<sequence length="45" mass="5071">MREIPASVVYKLCVLQVNKPVFSIASPVRIAYLAVRVDHVDFRLG</sequence>
<gene>
    <name evidence="1" type="ORF">GmarT_60290</name>
</gene>
<evidence type="ECO:0000313" key="1">
    <source>
        <dbReference type="EMBL" id="QEG20120.1"/>
    </source>
</evidence>